<dbReference type="GO" id="GO:0005829">
    <property type="term" value="C:cytosol"/>
    <property type="evidence" value="ECO:0007669"/>
    <property type="project" value="TreeGrafter"/>
</dbReference>
<dbReference type="Proteomes" id="UP000198662">
    <property type="component" value="Unassembled WGS sequence"/>
</dbReference>
<organism evidence="5 6">
    <name type="scientific">Glycomyces sambucus</name>
    <dbReference type="NCBI Taxonomy" id="380244"/>
    <lineage>
        <taxon>Bacteria</taxon>
        <taxon>Bacillati</taxon>
        <taxon>Actinomycetota</taxon>
        <taxon>Actinomycetes</taxon>
        <taxon>Glycomycetales</taxon>
        <taxon>Glycomycetaceae</taxon>
        <taxon>Glycomyces</taxon>
    </lineage>
</organism>
<dbReference type="SUPFAM" id="SSF52768">
    <property type="entry name" value="Arginase/deacetylase"/>
    <property type="match status" value="1"/>
</dbReference>
<dbReference type="RefSeq" id="WP_091050263.1">
    <property type="nucleotide sequence ID" value="NZ_FNGF01000004.1"/>
</dbReference>
<comment type="similarity">
    <text evidence="4">Belongs to the arginase family.</text>
</comment>
<evidence type="ECO:0000256" key="1">
    <source>
        <dbReference type="ARBA" id="ARBA00022723"/>
    </source>
</evidence>
<dbReference type="GO" id="GO:0004053">
    <property type="term" value="F:arginase activity"/>
    <property type="evidence" value="ECO:0007669"/>
    <property type="project" value="TreeGrafter"/>
</dbReference>
<dbReference type="Gene3D" id="3.40.800.10">
    <property type="entry name" value="Ureohydrolase domain"/>
    <property type="match status" value="1"/>
</dbReference>
<accession>A0A1G9I0C3</accession>
<dbReference type="CDD" id="cd09999">
    <property type="entry name" value="Arginase-like_1"/>
    <property type="match status" value="1"/>
</dbReference>
<dbReference type="PANTHER" id="PTHR43782:SF3">
    <property type="entry name" value="ARGINASE"/>
    <property type="match status" value="1"/>
</dbReference>
<dbReference type="PANTHER" id="PTHR43782">
    <property type="entry name" value="ARGINASE"/>
    <property type="match status" value="1"/>
</dbReference>
<evidence type="ECO:0000256" key="3">
    <source>
        <dbReference type="ARBA" id="ARBA00023211"/>
    </source>
</evidence>
<keyword evidence="2" id="KW-0378">Hydrolase</keyword>
<gene>
    <name evidence="5" type="ORF">SAMN05216298_2955</name>
</gene>
<sequence>MTTVVEVPEHRGSTAPDAARLATGAARLAAMIPADRHVRVEPGATLADTAARVRAALPDDDFTCTVGGDCGIELAAIQAALERHGDRLAVAWFDAHPDMNTPETSPSGAFHGMILRALQGEGPDGLTAAPALRPSRIALAGARSIDPGEAEHIARHGIGGLDTLDPDAVVYVHVDLDVLDGITAVCYPEPGGLTPKALLEAVIGLASRHEIAGIGITEYAPSAADPASDPDEAMLRLLVPALVQACTA</sequence>
<dbReference type="OrthoDB" id="7331788at2"/>
<keyword evidence="6" id="KW-1185">Reference proteome</keyword>
<protein>
    <submittedName>
        <fullName evidence="5">Arginase</fullName>
    </submittedName>
</protein>
<evidence type="ECO:0000256" key="2">
    <source>
        <dbReference type="ARBA" id="ARBA00022801"/>
    </source>
</evidence>
<reference evidence="6" key="1">
    <citation type="submission" date="2016-10" db="EMBL/GenBank/DDBJ databases">
        <authorList>
            <person name="Varghese N."/>
            <person name="Submissions S."/>
        </authorList>
    </citation>
    <scope>NUCLEOTIDE SEQUENCE [LARGE SCALE GENOMIC DNA]</scope>
    <source>
        <strain evidence="6">CGMCC 4.3147</strain>
    </source>
</reference>
<dbReference type="EMBL" id="FNGF01000004">
    <property type="protein sequence ID" value="SDL18687.1"/>
    <property type="molecule type" value="Genomic_DNA"/>
</dbReference>
<dbReference type="InterPro" id="IPR006035">
    <property type="entry name" value="Ureohydrolase"/>
</dbReference>
<dbReference type="InterPro" id="IPR023696">
    <property type="entry name" value="Ureohydrolase_dom_sf"/>
</dbReference>
<evidence type="ECO:0000256" key="4">
    <source>
        <dbReference type="PROSITE-ProRule" id="PRU00742"/>
    </source>
</evidence>
<dbReference type="STRING" id="380244.SAMN05216298_2955"/>
<dbReference type="PROSITE" id="PS51409">
    <property type="entry name" value="ARGINASE_2"/>
    <property type="match status" value="1"/>
</dbReference>
<evidence type="ECO:0000313" key="5">
    <source>
        <dbReference type="EMBL" id="SDL18687.1"/>
    </source>
</evidence>
<dbReference type="GO" id="GO:0030145">
    <property type="term" value="F:manganese ion binding"/>
    <property type="evidence" value="ECO:0007669"/>
    <property type="project" value="TreeGrafter"/>
</dbReference>
<name>A0A1G9I0C3_9ACTN</name>
<keyword evidence="3" id="KW-0464">Manganese</keyword>
<keyword evidence="1" id="KW-0479">Metal-binding</keyword>
<dbReference type="Pfam" id="PF00491">
    <property type="entry name" value="Arginase"/>
    <property type="match status" value="1"/>
</dbReference>
<dbReference type="AlphaFoldDB" id="A0A1G9I0C3"/>
<evidence type="ECO:0000313" key="6">
    <source>
        <dbReference type="Proteomes" id="UP000198662"/>
    </source>
</evidence>
<proteinExistence type="inferred from homology"/>
<dbReference type="PRINTS" id="PR00116">
    <property type="entry name" value="ARGINASE"/>
</dbReference>